<dbReference type="InterPro" id="IPR016181">
    <property type="entry name" value="Acyl_CoA_acyltransferase"/>
</dbReference>
<dbReference type="GO" id="GO:0016746">
    <property type="term" value="F:acyltransferase activity"/>
    <property type="evidence" value="ECO:0007669"/>
    <property type="project" value="UniProtKB-KW"/>
</dbReference>
<name>A0ABW1DL88_9DEIO</name>
<dbReference type="SUPFAM" id="SSF55729">
    <property type="entry name" value="Acyl-CoA N-acyltransferases (Nat)"/>
    <property type="match status" value="1"/>
</dbReference>
<dbReference type="RefSeq" id="WP_380049375.1">
    <property type="nucleotide sequence ID" value="NZ_JBHSOH010000012.1"/>
</dbReference>
<keyword evidence="2" id="KW-0808">Transferase</keyword>
<feature type="domain" description="N-acetyltransferase" evidence="1">
    <location>
        <begin position="119"/>
        <end position="249"/>
    </location>
</feature>
<reference evidence="3" key="1">
    <citation type="journal article" date="2019" name="Int. J. Syst. Evol. Microbiol.">
        <title>The Global Catalogue of Microorganisms (GCM) 10K type strain sequencing project: providing services to taxonomists for standard genome sequencing and annotation.</title>
        <authorList>
            <consortium name="The Broad Institute Genomics Platform"/>
            <consortium name="The Broad Institute Genome Sequencing Center for Infectious Disease"/>
            <person name="Wu L."/>
            <person name="Ma J."/>
        </authorList>
    </citation>
    <scope>NUCLEOTIDE SEQUENCE [LARGE SCALE GENOMIC DNA]</scope>
    <source>
        <strain evidence="3">CGMCC 1.15053</strain>
    </source>
</reference>
<dbReference type="InterPro" id="IPR000182">
    <property type="entry name" value="GNAT_dom"/>
</dbReference>
<organism evidence="2 3">
    <name type="scientific">Deinococcus petrolearius</name>
    <dbReference type="NCBI Taxonomy" id="1751295"/>
    <lineage>
        <taxon>Bacteria</taxon>
        <taxon>Thermotogati</taxon>
        <taxon>Deinococcota</taxon>
        <taxon>Deinococci</taxon>
        <taxon>Deinococcales</taxon>
        <taxon>Deinococcaceae</taxon>
        <taxon>Deinococcus</taxon>
    </lineage>
</organism>
<dbReference type="Gene3D" id="3.40.630.30">
    <property type="match status" value="1"/>
</dbReference>
<sequence>MSEILLRLAQAEAAAHTRFGASGTVARFGPLVAVASGQRLPIDTAWHDGTGAPADDDWAAFEAFCAAQEQPATLNLLSHAAPALLPDLNGRGYGLDSVLHAFAHDLASPAPAPGWPEHSGWPVHEEPDPNRWADLAAQGFGPGTETIMRLVAGVPGTRRFVATVEGAEAGTGGYATEAGVAALHGAATRPEFRGRGVQAALLAFRLAQAAREGADLASVFVTPGSGSERNVVRAGFGLAGLRLTFTRRG</sequence>
<dbReference type="Pfam" id="PF00583">
    <property type="entry name" value="Acetyltransf_1"/>
    <property type="match status" value="1"/>
</dbReference>
<comment type="caution">
    <text evidence="2">The sequence shown here is derived from an EMBL/GenBank/DDBJ whole genome shotgun (WGS) entry which is preliminary data.</text>
</comment>
<proteinExistence type="predicted"/>
<evidence type="ECO:0000313" key="3">
    <source>
        <dbReference type="Proteomes" id="UP001595979"/>
    </source>
</evidence>
<keyword evidence="3" id="KW-1185">Reference proteome</keyword>
<dbReference type="CDD" id="cd04301">
    <property type="entry name" value="NAT_SF"/>
    <property type="match status" value="1"/>
</dbReference>
<accession>A0ABW1DL88</accession>
<evidence type="ECO:0000313" key="2">
    <source>
        <dbReference type="EMBL" id="MFC5848897.1"/>
    </source>
</evidence>
<dbReference type="PROSITE" id="PS51186">
    <property type="entry name" value="GNAT"/>
    <property type="match status" value="1"/>
</dbReference>
<evidence type="ECO:0000259" key="1">
    <source>
        <dbReference type="PROSITE" id="PS51186"/>
    </source>
</evidence>
<gene>
    <name evidence="2" type="ORF">ACFPQ6_11310</name>
</gene>
<dbReference type="EC" id="2.3.1.-" evidence="2"/>
<dbReference type="EMBL" id="JBHSOH010000012">
    <property type="protein sequence ID" value="MFC5848897.1"/>
    <property type="molecule type" value="Genomic_DNA"/>
</dbReference>
<dbReference type="Proteomes" id="UP001595979">
    <property type="component" value="Unassembled WGS sequence"/>
</dbReference>
<protein>
    <submittedName>
        <fullName evidence="2">GNAT family N-acetyltransferase</fullName>
        <ecNumber evidence="2">2.3.1.-</ecNumber>
    </submittedName>
</protein>
<keyword evidence="2" id="KW-0012">Acyltransferase</keyword>